<organism evidence="1 2">
    <name type="scientific">Citrus sinensis</name>
    <name type="common">Sweet orange</name>
    <name type="synonym">Citrus aurantium var. sinensis</name>
    <dbReference type="NCBI Taxonomy" id="2711"/>
    <lineage>
        <taxon>Eukaryota</taxon>
        <taxon>Viridiplantae</taxon>
        <taxon>Streptophyta</taxon>
        <taxon>Embryophyta</taxon>
        <taxon>Tracheophyta</taxon>
        <taxon>Spermatophyta</taxon>
        <taxon>Magnoliopsida</taxon>
        <taxon>eudicotyledons</taxon>
        <taxon>Gunneridae</taxon>
        <taxon>Pentapetalae</taxon>
        <taxon>rosids</taxon>
        <taxon>malvids</taxon>
        <taxon>Sapindales</taxon>
        <taxon>Rutaceae</taxon>
        <taxon>Aurantioideae</taxon>
        <taxon>Citrus</taxon>
    </lineage>
</organism>
<dbReference type="Proteomes" id="UP000829398">
    <property type="component" value="Chromosome 3"/>
</dbReference>
<name>A0ACB8LXY4_CITSI</name>
<evidence type="ECO:0000313" key="2">
    <source>
        <dbReference type="Proteomes" id="UP000829398"/>
    </source>
</evidence>
<proteinExistence type="predicted"/>
<accession>A0ACB8LXY4</accession>
<dbReference type="EMBL" id="CM039172">
    <property type="protein sequence ID" value="KAH9778442.1"/>
    <property type="molecule type" value="Genomic_DNA"/>
</dbReference>
<sequence>MRLRPLRLHLSSCHYKFARTNSDVLLLMFLTEDEINDSPIEQVRLTIPITDDPTLPTFTFRTWVLGPITCAALAFVQQFFDYRQNPIAVSSSCFKMLLFVLGKFMAATLPSNPVKVPGTKWTFSMNPGPFNIKEHVVVSILATTGLEVPFGTTVMGIRRIFYHKYLNFWIGLLMIMTSQILGYGFAGIFMKFLVYNPYMWSLHEVEERPKRGITKLQIFVMATVASFAYATLPGYLFPSLGALSVICWFWKNSVIAQQIGSGRHGLGVGSFSLDLSSISGALVFPLSTVVSLSIGTLLLLYVITPIAYWTNSNNARLFPFSSTQLFDQSGQVYNVSKVINDNDLTFNLKAYEEYSKLYMSVLFLFSVGFDFASLSASLSHFFLFHGRVRKAVATSLLGDPVSMSLGADFYSTSWSASSYNWPKLLIGYIYPGRPIANMVFKLYGLNIQSYALEFISELKMAHYMKIAPKSMFIAQITGTIISSLVGYATSWWLLSSVENICVPERLPKGSPWTCPGMNYTYAASIVWGAIGPQRIYFPNGQYSKQFYFFLIGLIGPLIIWGASKFFPEKEWIKNINISNLFGGTSSLPVYGVANFWSWTIVGILYNLIVYRNYKDWWASYNYVLAYGLDMGVAFLSLLTSLTLGLNGIYGVDWWGLDIGDHCPLAQCPTAPGISVEGCPTF</sequence>
<reference evidence="2" key="1">
    <citation type="journal article" date="2023" name="Hortic. Res.">
        <title>A chromosome-level phased genome enabling allele-level studies in sweet orange: a case study on citrus Huanglongbing tolerance.</title>
        <authorList>
            <person name="Wu B."/>
            <person name="Yu Q."/>
            <person name="Deng Z."/>
            <person name="Duan Y."/>
            <person name="Luo F."/>
            <person name="Gmitter F. Jr."/>
        </authorList>
    </citation>
    <scope>NUCLEOTIDE SEQUENCE [LARGE SCALE GENOMIC DNA]</scope>
    <source>
        <strain evidence="2">cv. Valencia</strain>
    </source>
</reference>
<comment type="caution">
    <text evidence="1">The sequence shown here is derived from an EMBL/GenBank/DDBJ whole genome shotgun (WGS) entry which is preliminary data.</text>
</comment>
<evidence type="ECO:0000313" key="1">
    <source>
        <dbReference type="EMBL" id="KAH9778442.1"/>
    </source>
</evidence>
<keyword evidence="2" id="KW-1185">Reference proteome</keyword>
<gene>
    <name evidence="1" type="ORF">KPL71_007357</name>
</gene>
<protein>
    <submittedName>
        <fullName evidence="1">Oligopeptide transporter 1</fullName>
    </submittedName>
</protein>